<protein>
    <submittedName>
        <fullName evidence="6">Transcriptional antiterminator</fullName>
    </submittedName>
</protein>
<feature type="domain" description="PRD" evidence="5">
    <location>
        <begin position="309"/>
        <end position="416"/>
    </location>
</feature>
<dbReference type="RefSeq" id="WP_354281475.1">
    <property type="nucleotide sequence ID" value="NZ_JBEPMK010000006.1"/>
</dbReference>
<feature type="domain" description="PTS EIIB type-2" evidence="4">
    <location>
        <begin position="420"/>
        <end position="510"/>
    </location>
</feature>
<dbReference type="Gene3D" id="1.10.1790.10">
    <property type="entry name" value="PRD domain"/>
    <property type="match status" value="1"/>
</dbReference>
<reference evidence="6 7" key="1">
    <citation type="submission" date="2024-06" db="EMBL/GenBank/DDBJ databases">
        <title>Genomic Encyclopedia of Type Strains, Phase IV (KMG-IV): sequencing the most valuable type-strain genomes for metagenomic binning, comparative biology and taxonomic classification.</title>
        <authorList>
            <person name="Goeker M."/>
        </authorList>
    </citation>
    <scope>NUCLEOTIDE SEQUENCE [LARGE SCALE GENOMIC DNA]</scope>
    <source>
        <strain evidence="6 7">DSM 15349</strain>
    </source>
</reference>
<dbReference type="Pfam" id="PF00874">
    <property type="entry name" value="PRD"/>
    <property type="match status" value="2"/>
</dbReference>
<dbReference type="PANTHER" id="PTHR30185:SF18">
    <property type="entry name" value="TRANSCRIPTIONAL REGULATOR MTLR"/>
    <property type="match status" value="1"/>
</dbReference>
<dbReference type="PANTHER" id="PTHR30185">
    <property type="entry name" value="CRYPTIC BETA-GLUCOSIDE BGL OPERON ANTITERMINATOR"/>
    <property type="match status" value="1"/>
</dbReference>
<evidence type="ECO:0000313" key="6">
    <source>
        <dbReference type="EMBL" id="MET3645003.1"/>
    </source>
</evidence>
<dbReference type="PROSITE" id="PS51372">
    <property type="entry name" value="PRD_2"/>
    <property type="match status" value="2"/>
</dbReference>
<dbReference type="SUPFAM" id="SSF63520">
    <property type="entry name" value="PTS-regulatory domain, PRD"/>
    <property type="match status" value="2"/>
</dbReference>
<dbReference type="Proteomes" id="UP001549055">
    <property type="component" value="Unassembled WGS sequence"/>
</dbReference>
<name>A0ABV2JQB2_9STRE</name>
<gene>
    <name evidence="6" type="ORF">ABID27_001646</name>
</gene>
<keyword evidence="7" id="KW-1185">Reference proteome</keyword>
<evidence type="ECO:0000256" key="2">
    <source>
        <dbReference type="ARBA" id="ARBA00023015"/>
    </source>
</evidence>
<sequence>MLLDKKSHELLLYLLKLESPETVMTISQALGQSRRKIYYHLDKVNDALPKDVAQIIAYPRVGVVLDEPQKEACRHLLAEVDDYSYVMNIDERLQLMQTYIAVSMERVTIDKLMQLTDVSRNTTLHDLSLIRDRLTEESYQLQLIATKSSGYLLEGHPLTKFQSLYYLLNTIYWQRSDHFWDFFQRKMEEFVAIESYFSRELVDFISNFLTQAQSQWGKKIGQQDKAFMQFSLPYILLSYRNMALDEDLKAAYLRDFNLILQRKEYEIAQQLRASLSDSFDFELDEIEVSIIAMLLLSFRKEKDSHLESRDYDEMRLMLGVFLDELTARYGLVFEHRSELLHQLLTHCKALLYRKTYGILSSNPLTDHIKEKYTELFEMTKACSEVLEEAWFIRLSDDDIAYLTIHLGGELRRSEYCPKAQRLIIVCDEGIAIQKLLLKQCQRYLPKQTIEAVFTTEQFNSVRDLITADLLISTTDALDAKQPTLVVHPILTDADTVRLLRFVRQQGRDNNQDLRQQLDRYIKHYVKDDKSAYVLRSKIEQLIHRELLLEAVHES</sequence>
<proteinExistence type="predicted"/>
<organism evidence="6 7">
    <name type="scientific">Streptococcus gallinaceus</name>
    <dbReference type="NCBI Taxonomy" id="165758"/>
    <lineage>
        <taxon>Bacteria</taxon>
        <taxon>Bacillati</taxon>
        <taxon>Bacillota</taxon>
        <taxon>Bacilli</taxon>
        <taxon>Lactobacillales</taxon>
        <taxon>Streptococcaceae</taxon>
        <taxon>Streptococcus</taxon>
    </lineage>
</organism>
<evidence type="ECO:0000259" key="5">
    <source>
        <dbReference type="PROSITE" id="PS51372"/>
    </source>
</evidence>
<dbReference type="EMBL" id="JBEPMK010000006">
    <property type="protein sequence ID" value="MET3645003.1"/>
    <property type="molecule type" value="Genomic_DNA"/>
</dbReference>
<evidence type="ECO:0000256" key="1">
    <source>
        <dbReference type="ARBA" id="ARBA00022737"/>
    </source>
</evidence>
<comment type="caution">
    <text evidence="6">The sequence shown here is derived from an EMBL/GenBank/DDBJ whole genome shotgun (WGS) entry which is preliminary data.</text>
</comment>
<evidence type="ECO:0000259" key="4">
    <source>
        <dbReference type="PROSITE" id="PS51099"/>
    </source>
</evidence>
<dbReference type="InterPro" id="IPR013011">
    <property type="entry name" value="PTS_EIIB_2"/>
</dbReference>
<dbReference type="CDD" id="cd05568">
    <property type="entry name" value="PTS_IIB_bgl_like"/>
    <property type="match status" value="1"/>
</dbReference>
<feature type="domain" description="PRD" evidence="5">
    <location>
        <begin position="196"/>
        <end position="305"/>
    </location>
</feature>
<dbReference type="InterPro" id="IPR011608">
    <property type="entry name" value="PRD"/>
</dbReference>
<evidence type="ECO:0000313" key="7">
    <source>
        <dbReference type="Proteomes" id="UP001549055"/>
    </source>
</evidence>
<keyword evidence="1" id="KW-0677">Repeat</keyword>
<keyword evidence="2" id="KW-0805">Transcription regulation</keyword>
<dbReference type="InterPro" id="IPR036634">
    <property type="entry name" value="PRD_sf"/>
</dbReference>
<keyword evidence="3" id="KW-0804">Transcription</keyword>
<accession>A0ABV2JQB2</accession>
<evidence type="ECO:0000256" key="3">
    <source>
        <dbReference type="ARBA" id="ARBA00023163"/>
    </source>
</evidence>
<dbReference type="InterPro" id="IPR050661">
    <property type="entry name" value="BglG_antiterminators"/>
</dbReference>
<dbReference type="PROSITE" id="PS51099">
    <property type="entry name" value="PTS_EIIB_TYPE_2"/>
    <property type="match status" value="1"/>
</dbReference>